<proteinExistence type="predicted"/>
<accession>A0A370GVG7</accession>
<sequence>MFFRKLFINNVEKDRLISILKKAHQYAHTVIKSSATLPTTPIEDVVFIDDTVSNMRMDIFQSIKSIYGYHEIHASDLANHLGFSDPLAIEIKKRHIEKSEIGNCGEFVILALAYLLAHHKKELKNYYISVMASGPNLSSMSHAYLRIFAKNPAVSIDVLFDPSCRQIDERNDVRANIFIRSRHGKPNRYRPFIEGEDVEKEITRIDPVEIMYPLSKALASEVDEIFTSRNAIYSLQ</sequence>
<comment type="caution">
    <text evidence="1">The sequence shown here is derived from an EMBL/GenBank/DDBJ whole genome shotgun (WGS) entry which is preliminary data.</text>
</comment>
<evidence type="ECO:0000313" key="2">
    <source>
        <dbReference type="Proteomes" id="UP000254720"/>
    </source>
</evidence>
<dbReference type="EMBL" id="QQAX01000005">
    <property type="protein sequence ID" value="RDI46574.1"/>
    <property type="molecule type" value="Genomic_DNA"/>
</dbReference>
<evidence type="ECO:0000313" key="1">
    <source>
        <dbReference type="EMBL" id="RDI46574.1"/>
    </source>
</evidence>
<keyword evidence="2" id="KW-1185">Reference proteome</keyword>
<dbReference type="RefSeq" id="WP_114833867.1">
    <property type="nucleotide sequence ID" value="NZ_LR699114.1"/>
</dbReference>
<gene>
    <name evidence="1" type="ORF">C8D86_10598</name>
</gene>
<protein>
    <submittedName>
        <fullName evidence="1">Uncharacterized protein</fullName>
    </submittedName>
</protein>
<organism evidence="1 2">
    <name type="scientific">Aquicella lusitana</name>
    <dbReference type="NCBI Taxonomy" id="254246"/>
    <lineage>
        <taxon>Bacteria</taxon>
        <taxon>Pseudomonadati</taxon>
        <taxon>Pseudomonadota</taxon>
        <taxon>Gammaproteobacteria</taxon>
        <taxon>Legionellales</taxon>
        <taxon>Coxiellaceae</taxon>
        <taxon>Aquicella</taxon>
    </lineage>
</organism>
<name>A0A370GVG7_9COXI</name>
<dbReference type="Proteomes" id="UP000254720">
    <property type="component" value="Unassembled WGS sequence"/>
</dbReference>
<reference evidence="1 2" key="1">
    <citation type="submission" date="2018-07" db="EMBL/GenBank/DDBJ databases">
        <title>Genomic Encyclopedia of Type Strains, Phase IV (KMG-IV): sequencing the most valuable type-strain genomes for metagenomic binning, comparative biology and taxonomic classification.</title>
        <authorList>
            <person name="Goeker M."/>
        </authorList>
    </citation>
    <scope>NUCLEOTIDE SEQUENCE [LARGE SCALE GENOMIC DNA]</scope>
    <source>
        <strain evidence="1 2">DSM 16500</strain>
    </source>
</reference>
<dbReference type="AlphaFoldDB" id="A0A370GVG7"/>